<dbReference type="EMBL" id="BJNB01000001">
    <property type="protein sequence ID" value="GEB96546.1"/>
    <property type="molecule type" value="Genomic_DNA"/>
</dbReference>
<comment type="caution">
    <text evidence="10">The sequence shown here is derived from an EMBL/GenBank/DDBJ whole genome shotgun (WGS) entry which is preliminary data.</text>
</comment>
<evidence type="ECO:0000256" key="3">
    <source>
        <dbReference type="ARBA" id="ARBA00023172"/>
    </source>
</evidence>
<protein>
    <submittedName>
        <fullName evidence="10">Recombinase</fullName>
    </submittedName>
</protein>
<proteinExistence type="predicted"/>
<dbReference type="InterPro" id="IPR025827">
    <property type="entry name" value="Zn_ribbon_recom_dom"/>
</dbReference>
<dbReference type="Pfam" id="PF07508">
    <property type="entry name" value="Recombinase"/>
    <property type="match status" value="1"/>
</dbReference>
<evidence type="ECO:0000256" key="7">
    <source>
        <dbReference type="SAM" id="MobiDB-lite"/>
    </source>
</evidence>
<dbReference type="InterPro" id="IPR038109">
    <property type="entry name" value="DNA_bind_recomb_sf"/>
</dbReference>
<dbReference type="GO" id="GO:0015074">
    <property type="term" value="P:DNA integration"/>
    <property type="evidence" value="ECO:0007669"/>
    <property type="project" value="UniProtKB-KW"/>
</dbReference>
<name>A0AB73B4J1_CORFL</name>
<feature type="active site" description="O-(5'-phospho-DNA)-serine intermediate" evidence="4 5">
    <location>
        <position position="26"/>
    </location>
</feature>
<feature type="domain" description="Recombinase" evidence="9">
    <location>
        <begin position="178"/>
        <end position="296"/>
    </location>
</feature>
<keyword evidence="1" id="KW-0229">DNA integration</keyword>
<accession>A0AB73B4J1</accession>
<dbReference type="CDD" id="cd00338">
    <property type="entry name" value="Ser_Recombinase"/>
    <property type="match status" value="1"/>
</dbReference>
<evidence type="ECO:0000256" key="4">
    <source>
        <dbReference type="PIRSR" id="PIRSR606118-50"/>
    </source>
</evidence>
<dbReference type="PROSITE" id="PS51736">
    <property type="entry name" value="RECOMBINASES_3"/>
    <property type="match status" value="1"/>
</dbReference>
<evidence type="ECO:0000259" key="9">
    <source>
        <dbReference type="PROSITE" id="PS51737"/>
    </source>
</evidence>
<dbReference type="Gene3D" id="3.40.50.1390">
    <property type="entry name" value="Resolvase, N-terminal catalytic domain"/>
    <property type="match status" value="1"/>
</dbReference>
<dbReference type="SMART" id="SM00857">
    <property type="entry name" value="Resolvase"/>
    <property type="match status" value="1"/>
</dbReference>
<dbReference type="Gene3D" id="3.90.1750.20">
    <property type="entry name" value="Putative Large Serine Recombinase, Chain B, Domain 2"/>
    <property type="match status" value="1"/>
</dbReference>
<evidence type="ECO:0000313" key="11">
    <source>
        <dbReference type="Proteomes" id="UP000315353"/>
    </source>
</evidence>
<dbReference type="GO" id="GO:0000150">
    <property type="term" value="F:DNA strand exchange activity"/>
    <property type="evidence" value="ECO:0007669"/>
    <property type="project" value="InterPro"/>
</dbReference>
<dbReference type="GO" id="GO:0003677">
    <property type="term" value="F:DNA binding"/>
    <property type="evidence" value="ECO:0007669"/>
    <property type="project" value="UniProtKB-KW"/>
</dbReference>
<evidence type="ECO:0000256" key="5">
    <source>
        <dbReference type="PROSITE-ProRule" id="PRU10137"/>
    </source>
</evidence>
<organism evidence="10 11">
    <name type="scientific">Corynebacterium flavescens</name>
    <dbReference type="NCBI Taxonomy" id="28028"/>
    <lineage>
        <taxon>Bacteria</taxon>
        <taxon>Bacillati</taxon>
        <taxon>Actinomycetota</taxon>
        <taxon>Actinomycetes</taxon>
        <taxon>Mycobacteriales</taxon>
        <taxon>Corynebacteriaceae</taxon>
        <taxon>Corynebacterium</taxon>
    </lineage>
</organism>
<sequence>MTDLNPMAAFAESMTPKRAVTYLRVSTSEQASKGGQSEGFSIPAQRDANRKKAQSLGAVVAKEFVERGVSGTSTNRPALKALLRYLEEEQGNVDYIIVHKIDRLARNRADDVAINAKFDEFGVRLVSTSENIDQTPGGLLMHGIMSSIAEFYSKNLANEVTKGMNQKVRSGGTAGKAPLGYLNTRIYETGVETRTVEVDPERAPLVQWAFERYAEGNISVADLTDELAARGLTTVPTRVYPSKAVSKRYIHAMLSNKYYLGITTYCGVEYPGNHEPLITQGLFDRVQQTLNSRRQGERRRKHDHFLKSTVWCGDCGSRMILQKPTNHQGLQYEYFVCNGRLSKRTNCQMSAVPVSWLEGQMEELYRRIQVPREILDLMRPRLKEQLQLHNASRHEERDQLKAQEQAIRRKQEKLLEAFYGQALPMELMAREQKQLEQSLSQVERRLKSFEGDDVEQDALLDTALRLASNCYSAYNKASPTQKRLLNQVFFEKVLVCSLEDKDHHVHAHLAPWTLVFRTTNVAENQAIGLEHQPEPVPEQEPDENLALGLDLTQETEKARSEDLVFSNNFRTRMCKHTMVPRTGFEPVLPP</sequence>
<keyword evidence="2" id="KW-0238">DNA-binding</keyword>
<dbReference type="AlphaFoldDB" id="A0AB73B4J1"/>
<dbReference type="PANTHER" id="PTHR30461">
    <property type="entry name" value="DNA-INVERTASE FROM LAMBDOID PROPHAGE"/>
    <property type="match status" value="1"/>
</dbReference>
<gene>
    <name evidence="10" type="ORF">CFL01nite_00410</name>
</gene>
<evidence type="ECO:0000259" key="8">
    <source>
        <dbReference type="PROSITE" id="PS51736"/>
    </source>
</evidence>
<keyword evidence="3" id="KW-0233">DNA recombination</keyword>
<dbReference type="InterPro" id="IPR006119">
    <property type="entry name" value="Resolv_N"/>
</dbReference>
<dbReference type="PROSITE" id="PS00397">
    <property type="entry name" value="RECOMBINASES_1"/>
    <property type="match status" value="1"/>
</dbReference>
<dbReference type="PANTHER" id="PTHR30461:SF23">
    <property type="entry name" value="DNA RECOMBINASE-RELATED"/>
    <property type="match status" value="1"/>
</dbReference>
<dbReference type="InterPro" id="IPR006118">
    <property type="entry name" value="Recombinase_CS"/>
</dbReference>
<feature type="region of interest" description="Disordered" evidence="7">
    <location>
        <begin position="26"/>
        <end position="47"/>
    </location>
</feature>
<dbReference type="InterPro" id="IPR050639">
    <property type="entry name" value="SSR_resolvase"/>
</dbReference>
<dbReference type="PROSITE" id="PS51737">
    <property type="entry name" value="RECOMBINASE_DNA_BIND"/>
    <property type="match status" value="1"/>
</dbReference>
<dbReference type="SUPFAM" id="SSF53041">
    <property type="entry name" value="Resolvase-like"/>
    <property type="match status" value="1"/>
</dbReference>
<feature type="compositionally biased region" description="Polar residues" evidence="7">
    <location>
        <begin position="26"/>
        <end position="39"/>
    </location>
</feature>
<dbReference type="Pfam" id="PF00239">
    <property type="entry name" value="Resolvase"/>
    <property type="match status" value="1"/>
</dbReference>
<dbReference type="Proteomes" id="UP000315353">
    <property type="component" value="Unassembled WGS sequence"/>
</dbReference>
<keyword evidence="6" id="KW-0175">Coiled coil</keyword>
<feature type="coiled-coil region" evidence="6">
    <location>
        <begin position="393"/>
        <end position="452"/>
    </location>
</feature>
<evidence type="ECO:0000256" key="6">
    <source>
        <dbReference type="SAM" id="Coils"/>
    </source>
</evidence>
<dbReference type="InterPro" id="IPR036162">
    <property type="entry name" value="Resolvase-like_N_sf"/>
</dbReference>
<evidence type="ECO:0000256" key="1">
    <source>
        <dbReference type="ARBA" id="ARBA00022908"/>
    </source>
</evidence>
<evidence type="ECO:0000256" key="2">
    <source>
        <dbReference type="ARBA" id="ARBA00023125"/>
    </source>
</evidence>
<feature type="domain" description="Resolvase/invertase-type recombinase catalytic" evidence="8">
    <location>
        <begin position="18"/>
        <end position="171"/>
    </location>
</feature>
<reference evidence="10 11" key="1">
    <citation type="submission" date="2019-06" db="EMBL/GenBank/DDBJ databases">
        <title>Whole genome shotgun sequence of Corynebacterium flavescens NBRC 14136.</title>
        <authorList>
            <person name="Hosoyama A."/>
            <person name="Uohara A."/>
            <person name="Ohji S."/>
            <person name="Ichikawa N."/>
        </authorList>
    </citation>
    <scope>NUCLEOTIDE SEQUENCE [LARGE SCALE GENOMIC DNA]</scope>
    <source>
        <strain evidence="10 11">NBRC 14136</strain>
    </source>
</reference>
<dbReference type="Pfam" id="PF13408">
    <property type="entry name" value="Zn_ribbon_recom"/>
    <property type="match status" value="1"/>
</dbReference>
<dbReference type="InterPro" id="IPR011109">
    <property type="entry name" value="DNA_bind_recombinase_dom"/>
</dbReference>
<evidence type="ECO:0000313" key="10">
    <source>
        <dbReference type="EMBL" id="GEB96546.1"/>
    </source>
</evidence>